<evidence type="ECO:0000313" key="1">
    <source>
        <dbReference type="EMBL" id="SHH07231.1"/>
    </source>
</evidence>
<accession>A0A1M5Q0B5</accession>
<dbReference type="PANTHER" id="PTHR35271">
    <property type="entry name" value="ABC TRANSPORTER, SUBSTRATE-BINDING LIPOPROTEIN-RELATED"/>
    <property type="match status" value="1"/>
</dbReference>
<dbReference type="CDD" id="cd06325">
    <property type="entry name" value="PBP1_ABC_unchar_transporter"/>
    <property type="match status" value="1"/>
</dbReference>
<dbReference type="InterPro" id="IPR007487">
    <property type="entry name" value="ABC_transpt-TYRBP-like"/>
</dbReference>
<reference evidence="1 2" key="1">
    <citation type="submission" date="2016-11" db="EMBL/GenBank/DDBJ databases">
        <authorList>
            <person name="Jaros S."/>
            <person name="Januszkiewicz K."/>
            <person name="Wedrychowicz H."/>
        </authorList>
    </citation>
    <scope>NUCLEOTIDE SEQUENCE [LARGE SCALE GENOMIC DNA]</scope>
    <source>
        <strain evidence="1 2">GAS242</strain>
    </source>
</reference>
<protein>
    <submittedName>
        <fullName evidence="1">Putative ABC transport system substrate-binding protein</fullName>
    </submittedName>
</protein>
<name>A0A1M5Q0B5_9BRAD</name>
<dbReference type="AlphaFoldDB" id="A0A1M5Q0B5"/>
<dbReference type="RefSeq" id="WP_079568708.1">
    <property type="nucleotide sequence ID" value="NZ_LT670818.1"/>
</dbReference>
<gene>
    <name evidence="1" type="ORF">SAMN05444169_5588</name>
</gene>
<sequence length="328" mass="35636">MQRRELITLLGGTAATWPLTARAQNVKKIPKIGILWHASKEEEEAIFLGAVRQGFTELSYVEGQNIKLINTFAAEQYERFNANAAELVALPVDVLVAVTTPAALAAQRATKIIPIVFVGSIDPVQMKLADSIARPGGNITGLTNLATDLTAKRLEVLKEVLPNALRVGQLVNSSNPANARRFIAESQVAAAKLGLAVQPVEVRAPDELDRAFSMIEGQVDAMSVPNDGMFYNERRRIAELALAHRVPLMVAYKEAMQCGALISYGPSPTKIYGRVPYYVDKILKGAKPADLPIEQPTLFELFINAKTAKSLGITIPPTILSRADEVIE</sequence>
<dbReference type="Proteomes" id="UP000190675">
    <property type="component" value="Chromosome I"/>
</dbReference>
<dbReference type="OrthoDB" id="8441748at2"/>
<dbReference type="Pfam" id="PF04392">
    <property type="entry name" value="ABC_sub_bind"/>
    <property type="match status" value="1"/>
</dbReference>
<dbReference type="PANTHER" id="PTHR35271:SF1">
    <property type="entry name" value="ABC TRANSPORTER, SUBSTRATE-BINDING LIPOPROTEIN"/>
    <property type="match status" value="1"/>
</dbReference>
<evidence type="ECO:0000313" key="2">
    <source>
        <dbReference type="Proteomes" id="UP000190675"/>
    </source>
</evidence>
<proteinExistence type="predicted"/>
<dbReference type="Gene3D" id="3.40.50.2300">
    <property type="match status" value="2"/>
</dbReference>
<organism evidence="1 2">
    <name type="scientific">Bradyrhizobium erythrophlei</name>
    <dbReference type="NCBI Taxonomy" id="1437360"/>
    <lineage>
        <taxon>Bacteria</taxon>
        <taxon>Pseudomonadati</taxon>
        <taxon>Pseudomonadota</taxon>
        <taxon>Alphaproteobacteria</taxon>
        <taxon>Hyphomicrobiales</taxon>
        <taxon>Nitrobacteraceae</taxon>
        <taxon>Bradyrhizobium</taxon>
    </lineage>
</organism>
<dbReference type="EMBL" id="LT670818">
    <property type="protein sequence ID" value="SHH07231.1"/>
    <property type="molecule type" value="Genomic_DNA"/>
</dbReference>